<organism evidence="2 3">
    <name type="scientific">Natronincola peptidivorans</name>
    <dbReference type="NCBI Taxonomy" id="426128"/>
    <lineage>
        <taxon>Bacteria</taxon>
        <taxon>Bacillati</taxon>
        <taxon>Bacillota</taxon>
        <taxon>Clostridia</taxon>
        <taxon>Peptostreptococcales</taxon>
        <taxon>Natronincolaceae</taxon>
        <taxon>Natronincola</taxon>
    </lineage>
</organism>
<dbReference type="STRING" id="426128.SAMN05660297_02872"/>
<protein>
    <submittedName>
        <fullName evidence="2">Uncharacterized protein</fullName>
    </submittedName>
</protein>
<dbReference type="RefSeq" id="WP_090445569.1">
    <property type="nucleotide sequence ID" value="NZ_FOHU01000015.1"/>
</dbReference>
<name>A0A1I0FMG7_9FIRM</name>
<keyword evidence="3" id="KW-1185">Reference proteome</keyword>
<gene>
    <name evidence="2" type="ORF">SAMN05660297_02872</name>
</gene>
<reference evidence="2 3" key="1">
    <citation type="submission" date="2016-10" db="EMBL/GenBank/DDBJ databases">
        <authorList>
            <person name="de Groot N.N."/>
        </authorList>
    </citation>
    <scope>NUCLEOTIDE SEQUENCE [LARGE SCALE GENOMIC DNA]</scope>
    <source>
        <strain evidence="2 3">DSM 18979</strain>
    </source>
</reference>
<evidence type="ECO:0000313" key="3">
    <source>
        <dbReference type="Proteomes" id="UP000199568"/>
    </source>
</evidence>
<dbReference type="OrthoDB" id="3072495at2"/>
<evidence type="ECO:0000256" key="1">
    <source>
        <dbReference type="SAM" id="MobiDB-lite"/>
    </source>
</evidence>
<dbReference type="Proteomes" id="UP000199568">
    <property type="component" value="Unassembled WGS sequence"/>
</dbReference>
<accession>A0A1I0FMG7</accession>
<evidence type="ECO:0000313" key="2">
    <source>
        <dbReference type="EMBL" id="SET59511.1"/>
    </source>
</evidence>
<dbReference type="EMBL" id="FOHU01000015">
    <property type="protein sequence ID" value="SET59511.1"/>
    <property type="molecule type" value="Genomic_DNA"/>
</dbReference>
<feature type="region of interest" description="Disordered" evidence="1">
    <location>
        <begin position="29"/>
        <end position="49"/>
    </location>
</feature>
<dbReference type="AlphaFoldDB" id="A0A1I0FMG7"/>
<proteinExistence type="predicted"/>
<sequence>MKRRKLLNPNKLKAIDKFNSEMSGEIGDIDKSIEGKSTNSGGLMDPIIPKDPNDLKLEIGTETGIPNDDLIDDYFMTDDMYVDTGDLIPREIIEEAERQFANERKDELD</sequence>